<sequence>MFRAVFQHLLAQFFIQLTQGIIADVQRRMRQVIELRVQIGAEVVAVRIGEVDLRSEQLVAGHALF</sequence>
<proteinExistence type="predicted"/>
<keyword evidence="2" id="KW-1185">Reference proteome</keyword>
<protein>
    <recommendedName>
        <fullName evidence="3">Secreted protein</fullName>
    </recommendedName>
</protein>
<dbReference type="EMBL" id="CP014205">
    <property type="protein sequence ID" value="AUG97607.1"/>
    <property type="molecule type" value="Genomic_DNA"/>
</dbReference>
<dbReference type="Proteomes" id="UP000075187">
    <property type="component" value="Chromosome"/>
</dbReference>
<evidence type="ECO:0008006" key="3">
    <source>
        <dbReference type="Google" id="ProtNLM"/>
    </source>
</evidence>
<evidence type="ECO:0000313" key="2">
    <source>
        <dbReference type="Proteomes" id="UP000075187"/>
    </source>
</evidence>
<evidence type="ECO:0000313" key="1">
    <source>
        <dbReference type="EMBL" id="AUG97607.1"/>
    </source>
</evidence>
<name>A0ABM6QIC9_9PSED</name>
<organism evidence="1 2">
    <name type="scientific">Pseudomonas glycinae</name>
    <dbReference type="NCBI Taxonomy" id="1785145"/>
    <lineage>
        <taxon>Bacteria</taxon>
        <taxon>Pseudomonadati</taxon>
        <taxon>Pseudomonadota</taxon>
        <taxon>Gammaproteobacteria</taxon>
        <taxon>Pseudomonadales</taxon>
        <taxon>Pseudomonadaceae</taxon>
        <taxon>Pseudomonas</taxon>
    </lineage>
</organism>
<reference evidence="1" key="1">
    <citation type="submission" date="2017-12" db="EMBL/GenBank/DDBJ databases">
        <title>Pseudomonas sp. MS586 complete sequence.</title>
        <authorList>
            <person name="Lu S."/>
            <person name="Deng P."/>
        </authorList>
    </citation>
    <scope>NUCLEOTIDE SEQUENCE</scope>
    <source>
        <strain evidence="1">MS586</strain>
    </source>
</reference>
<accession>A0ABM6QIC9</accession>
<gene>
    <name evidence="1" type="ORF">AWU82_29795</name>
</gene>